<comment type="similarity">
    <text evidence="3">Belongs to the PurU family.</text>
</comment>
<dbReference type="InterPro" id="IPR041729">
    <property type="entry name" value="Formyl-FH4-Hydrolase_C"/>
</dbReference>
<comment type="function">
    <text evidence="3">Catalyzes the hydrolysis of 10-formyltetrahydrofolate (formyl-FH4) to formate and tetrahydrofolate (FH4).</text>
</comment>
<name>J4X538_9GAMM</name>
<feature type="active site" evidence="3">
    <location>
        <position position="228"/>
    </location>
</feature>
<dbReference type="InterPro" id="IPR044074">
    <property type="entry name" value="PurU_ACT"/>
</dbReference>
<evidence type="ECO:0000313" key="6">
    <source>
        <dbReference type="EMBL" id="EJP73915.1"/>
    </source>
</evidence>
<dbReference type="Proteomes" id="UP000010116">
    <property type="component" value="Unassembled WGS sequence"/>
</dbReference>
<dbReference type="GO" id="GO:0008864">
    <property type="term" value="F:formyltetrahydrofolate deformylase activity"/>
    <property type="evidence" value="ECO:0007669"/>
    <property type="project" value="UniProtKB-UniRule"/>
</dbReference>
<dbReference type="EMBL" id="JH611164">
    <property type="protein sequence ID" value="EJP73915.1"/>
    <property type="molecule type" value="Genomic_DNA"/>
</dbReference>
<dbReference type="SUPFAM" id="SSF55021">
    <property type="entry name" value="ACT-like"/>
    <property type="match status" value="1"/>
</dbReference>
<dbReference type="CDD" id="cd04875">
    <property type="entry name" value="ACT_F4HF-DF"/>
    <property type="match status" value="1"/>
</dbReference>
<evidence type="ECO:0000256" key="3">
    <source>
        <dbReference type="HAMAP-Rule" id="MF_01927"/>
    </source>
</evidence>
<dbReference type="NCBIfam" id="TIGR00655">
    <property type="entry name" value="PurU"/>
    <property type="match status" value="1"/>
</dbReference>
<accession>J4X538</accession>
<dbReference type="Gene3D" id="3.40.50.170">
    <property type="entry name" value="Formyl transferase, N-terminal domain"/>
    <property type="match status" value="1"/>
</dbReference>
<dbReference type="CDD" id="cd08648">
    <property type="entry name" value="FMT_core_Formyl-FH4-Hydrolase_C"/>
    <property type="match status" value="1"/>
</dbReference>
<dbReference type="PIRSF" id="PIRSF036480">
    <property type="entry name" value="FormyFH4_hydr"/>
    <property type="match status" value="1"/>
</dbReference>
<dbReference type="InterPro" id="IPR002912">
    <property type="entry name" value="ACT_dom"/>
</dbReference>
<protein>
    <recommendedName>
        <fullName evidence="3 4">Formyltetrahydrofolate deformylase</fullName>
        <ecNumber evidence="3 4">3.5.1.10</ecNumber>
    </recommendedName>
    <alternativeName>
        <fullName evidence="3">Formyl-FH(4) hydrolase</fullName>
    </alternativeName>
</protein>
<dbReference type="NCBIfam" id="NF004684">
    <property type="entry name" value="PRK06027.1"/>
    <property type="match status" value="1"/>
</dbReference>
<dbReference type="AlphaFoldDB" id="J4X538"/>
<dbReference type="InterPro" id="IPR045865">
    <property type="entry name" value="ACT-like_dom_sf"/>
</dbReference>
<evidence type="ECO:0000256" key="4">
    <source>
        <dbReference type="NCBIfam" id="TIGR00655"/>
    </source>
</evidence>
<evidence type="ECO:0000256" key="2">
    <source>
        <dbReference type="ARBA" id="ARBA00022801"/>
    </source>
</evidence>
<keyword evidence="1 3" id="KW-0554">One-carbon metabolism</keyword>
<feature type="domain" description="ACT" evidence="5">
    <location>
        <begin position="6"/>
        <end position="86"/>
    </location>
</feature>
<sequence>MKKEYVLTFSCPDQKGIQAKTSNFLFSNNAFLTDVQSYSDKKTQSFFSRIVFMLDDLEGVASSFMSEFDALAKELSMDWDINDLNRKMKTLIAVSKEGHCLNDLLYRAKYKDMPIEIVGVVSNHQTFKEIVEFNGYKFHHLPIINNDKKSQEEEFHEIAIQGGADLIVLARYMQILSKDFVSKWSNNCINIHHSFLPSFKGSKPYHQAYNKGVKIIGATAHYVTEDLDEGPIIEQNVERVNHRDTTSDMTRKGNDIESNVLAKAVRWHAERKILLNGTKTIVFS</sequence>
<dbReference type="InterPro" id="IPR004810">
    <property type="entry name" value="PurU"/>
</dbReference>
<dbReference type="HAMAP" id="MF_01927">
    <property type="entry name" value="PurU"/>
    <property type="match status" value="1"/>
</dbReference>
<dbReference type="PANTHER" id="PTHR42706">
    <property type="entry name" value="FORMYLTETRAHYDROFOLATE DEFORMYLASE"/>
    <property type="match status" value="1"/>
</dbReference>
<dbReference type="Gene3D" id="3.30.70.260">
    <property type="match status" value="1"/>
</dbReference>
<dbReference type="EC" id="3.5.1.10" evidence="3 4"/>
<dbReference type="SUPFAM" id="SSF53328">
    <property type="entry name" value="Formyltransferase"/>
    <property type="match status" value="1"/>
</dbReference>
<evidence type="ECO:0000256" key="1">
    <source>
        <dbReference type="ARBA" id="ARBA00022563"/>
    </source>
</evidence>
<dbReference type="PANTHER" id="PTHR42706:SF1">
    <property type="entry name" value="FORMYLTETRAHYDROFOLATE DEFORMYLASE 2, MITOCHONDRIAL"/>
    <property type="match status" value="1"/>
</dbReference>
<dbReference type="GO" id="GO:0006730">
    <property type="term" value="P:one-carbon metabolic process"/>
    <property type="evidence" value="ECO:0007669"/>
    <property type="project" value="UniProtKB-KW"/>
</dbReference>
<dbReference type="HOGENOM" id="CLU_038395_3_0_6"/>
<dbReference type="PRINTS" id="PR01575">
    <property type="entry name" value="FFH4HYDRLASE"/>
</dbReference>
<reference evidence="6 7" key="1">
    <citation type="journal article" date="2012" name="ISME J.">
        <title>Genomic insights to SAR86, an abundant and uncultivated marine bacterial lineage.</title>
        <authorList>
            <person name="Dupont C.L."/>
            <person name="Rusch D.B."/>
            <person name="Yooseph S."/>
            <person name="Lombardo M.J."/>
            <person name="Richter R.A."/>
            <person name="Valas R."/>
            <person name="Novotny M."/>
            <person name="Yee-Greenbaum J."/>
            <person name="Selengut J.D."/>
            <person name="Haft D.H."/>
            <person name="Halpern A.L."/>
            <person name="Lasken R.S."/>
            <person name="Nealson K."/>
            <person name="Friedman R."/>
            <person name="Venter J.C."/>
        </authorList>
    </citation>
    <scope>NUCLEOTIDE SEQUENCE [LARGE SCALE GENOMIC DNA]</scope>
</reference>
<proteinExistence type="inferred from homology"/>
<dbReference type="UniPathway" id="UPA00074">
    <property type="reaction ID" value="UER00170"/>
</dbReference>
<comment type="catalytic activity">
    <reaction evidence="3">
        <text>(6R)-10-formyltetrahydrofolate + H2O = (6S)-5,6,7,8-tetrahydrofolate + formate + H(+)</text>
        <dbReference type="Rhea" id="RHEA:19833"/>
        <dbReference type="ChEBI" id="CHEBI:15377"/>
        <dbReference type="ChEBI" id="CHEBI:15378"/>
        <dbReference type="ChEBI" id="CHEBI:15740"/>
        <dbReference type="ChEBI" id="CHEBI:57453"/>
        <dbReference type="ChEBI" id="CHEBI:195366"/>
        <dbReference type="EC" id="3.5.1.10"/>
    </reaction>
</comment>
<comment type="pathway">
    <text evidence="3">Purine metabolism; IMP biosynthesis via de novo pathway; formate from 10-formyl-5,6,7,8-tetrahydrofolate: step 1/1.</text>
</comment>
<keyword evidence="2 3" id="KW-0378">Hydrolase</keyword>
<dbReference type="PROSITE" id="PS51671">
    <property type="entry name" value="ACT"/>
    <property type="match status" value="1"/>
</dbReference>
<dbReference type="InterPro" id="IPR002376">
    <property type="entry name" value="Formyl_transf_N"/>
</dbReference>
<keyword evidence="3" id="KW-0658">Purine biosynthesis</keyword>
<organism evidence="6 7">
    <name type="scientific">SAR86 cluster bacterium SAR86B</name>
    <dbReference type="NCBI Taxonomy" id="1123867"/>
    <lineage>
        <taxon>Bacteria</taxon>
        <taxon>Pseudomonadati</taxon>
        <taxon>Pseudomonadota</taxon>
        <taxon>Gammaproteobacteria</taxon>
        <taxon>SAR86 cluster</taxon>
    </lineage>
</organism>
<dbReference type="Pfam" id="PF00551">
    <property type="entry name" value="Formyl_trans_N"/>
    <property type="match status" value="1"/>
</dbReference>
<dbReference type="InterPro" id="IPR036477">
    <property type="entry name" value="Formyl_transf_N_sf"/>
</dbReference>
<dbReference type="GO" id="GO:0006189">
    <property type="term" value="P:'de novo' IMP biosynthetic process"/>
    <property type="evidence" value="ECO:0007669"/>
    <property type="project" value="UniProtKB-UniRule"/>
</dbReference>
<evidence type="ECO:0000313" key="7">
    <source>
        <dbReference type="Proteomes" id="UP000010116"/>
    </source>
</evidence>
<evidence type="ECO:0000259" key="5">
    <source>
        <dbReference type="PROSITE" id="PS51671"/>
    </source>
</evidence>
<gene>
    <name evidence="3 6" type="primary">purU</name>
    <name evidence="6" type="ORF">NT02SARS_0619</name>
</gene>